<dbReference type="Proteomes" id="UP000636505">
    <property type="component" value="Unassembled WGS sequence"/>
</dbReference>
<organism evidence="1 2">
    <name type="scientific">Vasconcelosia minhoensis LEGE 07310</name>
    <dbReference type="NCBI Taxonomy" id="915328"/>
    <lineage>
        <taxon>Bacteria</taxon>
        <taxon>Bacillati</taxon>
        <taxon>Cyanobacteriota</taxon>
        <taxon>Cyanophyceae</taxon>
        <taxon>Nodosilineales</taxon>
        <taxon>Cymatolegaceae</taxon>
        <taxon>Vasconcelosia</taxon>
        <taxon>Vasconcelosia minhoensis</taxon>
    </lineage>
</organism>
<dbReference type="EMBL" id="JADEXG010000040">
    <property type="protein sequence ID" value="MBE9078792.1"/>
    <property type="molecule type" value="Genomic_DNA"/>
</dbReference>
<name>A0A8J7AYS1_9CYAN</name>
<evidence type="ECO:0000313" key="2">
    <source>
        <dbReference type="Proteomes" id="UP000636505"/>
    </source>
</evidence>
<comment type="caution">
    <text evidence="1">The sequence shown here is derived from an EMBL/GenBank/DDBJ whole genome shotgun (WGS) entry which is preliminary data.</text>
</comment>
<evidence type="ECO:0000313" key="1">
    <source>
        <dbReference type="EMBL" id="MBE9078792.1"/>
    </source>
</evidence>
<keyword evidence="2" id="KW-1185">Reference proteome</keyword>
<dbReference type="RefSeq" id="WP_193908997.1">
    <property type="nucleotide sequence ID" value="NZ_JADEXG010000040.1"/>
</dbReference>
<protein>
    <submittedName>
        <fullName evidence="1">Uncharacterized protein</fullName>
    </submittedName>
</protein>
<sequence length="76" mass="8261">MSEPKTQTCPICQVKIMVGTAGGDRVLFSAGPPGTRAKLWARVCQFNKKSGCINEQAKAENISADDYYKEAPNLNL</sequence>
<gene>
    <name evidence="1" type="ORF">IQ241_16060</name>
</gene>
<proteinExistence type="predicted"/>
<reference evidence="1" key="1">
    <citation type="submission" date="2020-10" db="EMBL/GenBank/DDBJ databases">
        <authorList>
            <person name="Castelo-Branco R."/>
            <person name="Eusebio N."/>
            <person name="Adriana R."/>
            <person name="Vieira A."/>
            <person name="Brugerolle De Fraissinette N."/>
            <person name="Rezende De Castro R."/>
            <person name="Schneider M.P."/>
            <person name="Vasconcelos V."/>
            <person name="Leao P.N."/>
        </authorList>
    </citation>
    <scope>NUCLEOTIDE SEQUENCE</scope>
    <source>
        <strain evidence="1">LEGE 07310</strain>
    </source>
</reference>
<accession>A0A8J7AYS1</accession>
<dbReference type="AlphaFoldDB" id="A0A8J7AYS1"/>